<reference evidence="14 15" key="1">
    <citation type="submission" date="2020-07" db="EMBL/GenBank/DDBJ databases">
        <title>The yeast mating-type switching endonuclease HO is a domesticated member of an unorthodox homing genetic element family.</title>
        <authorList>
            <person name="Coughlan A.Y."/>
            <person name="Lombardi L."/>
            <person name="Braun-Galleani S."/>
            <person name="Martos A.R."/>
            <person name="Galeote V."/>
            <person name="Bigey F."/>
            <person name="Dequin S."/>
            <person name="Byrne K.P."/>
            <person name="Wolfe K.H."/>
        </authorList>
    </citation>
    <scope>NUCLEOTIDE SEQUENCE [LARGE SCALE GENOMIC DNA]</scope>
    <source>
        <strain evidence="14 15">NRRL Y-6702</strain>
    </source>
</reference>
<feature type="transmembrane region" description="Helical" evidence="12">
    <location>
        <begin position="713"/>
        <end position="735"/>
    </location>
</feature>
<sequence>MMLKRISVLSVLQLVSVIIFCVGFFPQKKVLKGDNDFVIEREFQTGSKPTFDKFVLVIVDALRSDFIFDKVNSNFTFVHSLLNSGEAWGYTAYSNPPTVTLPRLKGITTGSTPNFLDAILNVAEDDSSSNLNEQDSWLSQLSSRGKTIRFFGDDTWLKLFPLETFQQYDGTNSFFVSDFEEVDHNVTRHLPEQLAHQNDWDVLILHYLGLDHIGHKGGPKSHFMPSKHIEMDAIVKQIYESVDDRTLICLMGDHGMNDVGNHGGSSPGETSSGMVLMSKKLKNYDVPIRQANVNIPIELSDPQSYAYLTPIQQVDFVPTLAALLNIPIPKNSVGVIMSDILQLLDPKLATVKIKENYHQLNYMLNKGIGKQLSIQHEDISGVIETMKDIQMDLTRAATNYNYAYLNIGTVTMLIVTFNVLFVGYKKMKHAPSFTLIVLISAILGFSTFGSSLVEEEHQIWWWIVCGLILLSSIIVPDKFMAHISILICVRLIRGWNNSGQKHIYDDVTSEVLRQHSTLKWYLNLITIIILGLQGSASDPLRFVTAFLLSALCFTYKISWAIVNREDVPSWMYNLARDFCLRFVPQNEGKEAMKAALVPLAQLFFQCFCVIFLIRLISIKLNLSRKNTVMELSRYISILAIFQSPTSNIGLFLVFHILKHLISNLIVTRYDSNVYFIIIVSLVMQYFTFFQFGGTNSIATADLSNAYNGVSENYNIYFVGLMMCVSNFAPTIYWSAFKWPLLYTHSHKYRNFAKYQLVILIFNCTYGTCLVAACYLLRFHLFIWSVFSPKLCYFATWNIFMSVIIGWIIELLVV</sequence>
<protein>
    <recommendedName>
        <fullName evidence="4 12">GPI ethanolamine phosphate transferase 2</fullName>
    </recommendedName>
</protein>
<evidence type="ECO:0000256" key="12">
    <source>
        <dbReference type="RuleBase" id="RU367106"/>
    </source>
</evidence>
<evidence type="ECO:0000256" key="6">
    <source>
        <dbReference type="ARBA" id="ARBA00022679"/>
    </source>
</evidence>
<evidence type="ECO:0000256" key="11">
    <source>
        <dbReference type="ARBA" id="ARBA00023180"/>
    </source>
</evidence>
<dbReference type="KEGG" id="zmk:HG535_0C04970"/>
<gene>
    <name evidence="14" type="ORF">HG535_0C04970</name>
</gene>
<comment type="subcellular location">
    <subcellularLocation>
        <location evidence="1 12">Endoplasmic reticulum membrane</location>
        <topology evidence="1 12">Multi-pass membrane protein</topology>
    </subcellularLocation>
</comment>
<dbReference type="FunFam" id="3.40.720.10:FF:000045">
    <property type="entry name" value="GPI ethanolamine phosphate transferase 2"/>
    <property type="match status" value="1"/>
</dbReference>
<evidence type="ECO:0000256" key="1">
    <source>
        <dbReference type="ARBA" id="ARBA00004477"/>
    </source>
</evidence>
<evidence type="ECO:0000256" key="9">
    <source>
        <dbReference type="ARBA" id="ARBA00022989"/>
    </source>
</evidence>
<dbReference type="Pfam" id="PF19316">
    <property type="entry name" value="PIGO_PIGG"/>
    <property type="match status" value="1"/>
</dbReference>
<dbReference type="InterPro" id="IPR002591">
    <property type="entry name" value="Phosphodiest/P_Trfase"/>
</dbReference>
<keyword evidence="5 12" id="KW-0337">GPI-anchor biosynthesis</keyword>
<dbReference type="Pfam" id="PF01663">
    <property type="entry name" value="Phosphodiest"/>
    <property type="match status" value="1"/>
</dbReference>
<dbReference type="Gene3D" id="3.40.720.10">
    <property type="entry name" value="Alkaline Phosphatase, subunit A"/>
    <property type="match status" value="1"/>
</dbReference>
<feature type="transmembrane region" description="Helical" evidence="12">
    <location>
        <begin position="792"/>
        <end position="812"/>
    </location>
</feature>
<feature type="transmembrane region" description="Helical" evidence="12">
    <location>
        <begin position="459"/>
        <end position="476"/>
    </location>
</feature>
<dbReference type="RefSeq" id="XP_037143871.1">
    <property type="nucleotide sequence ID" value="XM_037287976.1"/>
</dbReference>
<evidence type="ECO:0000259" key="13">
    <source>
        <dbReference type="Pfam" id="PF19316"/>
    </source>
</evidence>
<evidence type="ECO:0000256" key="10">
    <source>
        <dbReference type="ARBA" id="ARBA00023136"/>
    </source>
</evidence>
<dbReference type="AlphaFoldDB" id="A0A7H9B0U8"/>
<feature type="transmembrane region" description="Helical" evidence="12">
    <location>
        <begin position="637"/>
        <end position="661"/>
    </location>
</feature>
<comment type="pathway">
    <text evidence="2 12">Glycolipid biosynthesis; glycosylphosphatidylinositol-anchor biosynthesis.</text>
</comment>
<dbReference type="EMBL" id="CP058606">
    <property type="protein sequence ID" value="QLG72143.1"/>
    <property type="molecule type" value="Genomic_DNA"/>
</dbReference>
<name>A0A7H9B0U8_ZYGMR</name>
<feature type="transmembrane region" description="Helical" evidence="12">
    <location>
        <begin position="542"/>
        <end position="562"/>
    </location>
</feature>
<comment type="function">
    <text evidence="12">Ethanolamine phosphate transferase involved in glycosylphosphatidylinositol-anchor biosynthesis. Transfers ethanolamine phosphate to the GPI second mannose.</text>
</comment>
<organism evidence="14 15">
    <name type="scientific">Zygotorulaspora mrakii</name>
    <name type="common">Zygosaccharomyces mrakii</name>
    <dbReference type="NCBI Taxonomy" id="42260"/>
    <lineage>
        <taxon>Eukaryota</taxon>
        <taxon>Fungi</taxon>
        <taxon>Dikarya</taxon>
        <taxon>Ascomycota</taxon>
        <taxon>Saccharomycotina</taxon>
        <taxon>Saccharomycetes</taxon>
        <taxon>Saccharomycetales</taxon>
        <taxon>Saccharomycetaceae</taxon>
        <taxon>Zygotorulaspora</taxon>
    </lineage>
</organism>
<keyword evidence="10 12" id="KW-0472">Membrane</keyword>
<dbReference type="PANTHER" id="PTHR23072">
    <property type="entry name" value="PHOSPHATIDYLINOSITOL GLYCAN-RELATED"/>
    <property type="match status" value="1"/>
</dbReference>
<proteinExistence type="inferred from homology"/>
<dbReference type="GO" id="GO:0006506">
    <property type="term" value="P:GPI anchor biosynthetic process"/>
    <property type="evidence" value="ECO:0007669"/>
    <property type="project" value="UniProtKB-UniPathway"/>
</dbReference>
<feature type="transmembrane region" description="Helical" evidence="12">
    <location>
        <begin position="673"/>
        <end position="693"/>
    </location>
</feature>
<keyword evidence="15" id="KW-1185">Reference proteome</keyword>
<evidence type="ECO:0000256" key="8">
    <source>
        <dbReference type="ARBA" id="ARBA00022824"/>
    </source>
</evidence>
<evidence type="ECO:0000256" key="3">
    <source>
        <dbReference type="ARBA" id="ARBA00005315"/>
    </source>
</evidence>
<comment type="similarity">
    <text evidence="3 12">Belongs to the PIGG/PIGN/PIGO family. PIGG subfamily.</text>
</comment>
<feature type="transmembrane region" description="Helical" evidence="12">
    <location>
        <begin position="756"/>
        <end position="780"/>
    </location>
</feature>
<feature type="transmembrane region" description="Helical" evidence="12">
    <location>
        <begin position="402"/>
        <end position="421"/>
    </location>
</feature>
<dbReference type="InterPro" id="IPR017850">
    <property type="entry name" value="Alkaline_phosphatase_core_sf"/>
</dbReference>
<evidence type="ECO:0000313" key="14">
    <source>
        <dbReference type="EMBL" id="QLG72143.1"/>
    </source>
</evidence>
<feature type="transmembrane region" description="Helical" evidence="12">
    <location>
        <begin position="595"/>
        <end position="617"/>
    </location>
</feature>
<evidence type="ECO:0000313" key="15">
    <source>
        <dbReference type="Proteomes" id="UP000509704"/>
    </source>
</evidence>
<dbReference type="OrthoDB" id="272139at2759"/>
<dbReference type="PANTHER" id="PTHR23072:SF0">
    <property type="entry name" value="GPI ETHANOLAMINE PHOSPHATE TRANSFERASE 2"/>
    <property type="match status" value="1"/>
</dbReference>
<keyword evidence="9 12" id="KW-1133">Transmembrane helix</keyword>
<dbReference type="UniPathway" id="UPA00196"/>
<keyword evidence="7 12" id="KW-0812">Transmembrane</keyword>
<dbReference type="GO" id="GO:0005789">
    <property type="term" value="C:endoplasmic reticulum membrane"/>
    <property type="evidence" value="ECO:0007669"/>
    <property type="project" value="UniProtKB-SubCell"/>
</dbReference>
<accession>A0A7H9B0U8</accession>
<dbReference type="Proteomes" id="UP000509704">
    <property type="component" value="Chromosome 3"/>
</dbReference>
<keyword evidence="11" id="KW-0325">Glycoprotein</keyword>
<evidence type="ECO:0000256" key="7">
    <source>
        <dbReference type="ARBA" id="ARBA00022692"/>
    </source>
</evidence>
<dbReference type="CDD" id="cd16024">
    <property type="entry name" value="GPI_EPT_2"/>
    <property type="match status" value="1"/>
</dbReference>
<evidence type="ECO:0000256" key="4">
    <source>
        <dbReference type="ARBA" id="ARBA00020830"/>
    </source>
</evidence>
<evidence type="ECO:0000256" key="2">
    <source>
        <dbReference type="ARBA" id="ARBA00004687"/>
    </source>
</evidence>
<evidence type="ECO:0000256" key="5">
    <source>
        <dbReference type="ARBA" id="ARBA00022502"/>
    </source>
</evidence>
<dbReference type="InterPro" id="IPR045687">
    <property type="entry name" value="PIGG/GPI7_C"/>
</dbReference>
<feature type="transmembrane region" description="Helical" evidence="12">
    <location>
        <begin position="433"/>
        <end position="453"/>
    </location>
</feature>
<dbReference type="GeneID" id="59235841"/>
<feature type="domain" description="GPI ethanolamine phosphate transferase 2 C-terminal" evidence="13">
    <location>
        <begin position="397"/>
        <end position="810"/>
    </location>
</feature>
<keyword evidence="8 12" id="KW-0256">Endoplasmic reticulum</keyword>
<dbReference type="GO" id="GO:0051267">
    <property type="term" value="F:CP2 mannose-ethanolamine phosphotransferase activity"/>
    <property type="evidence" value="ECO:0007669"/>
    <property type="project" value="TreeGrafter"/>
</dbReference>
<keyword evidence="6 12" id="KW-0808">Transferase</keyword>
<dbReference type="InterPro" id="IPR037674">
    <property type="entry name" value="PIG-G_N"/>
</dbReference>
<dbReference type="InterPro" id="IPR039527">
    <property type="entry name" value="PIGG/GPI7"/>
</dbReference>
<dbReference type="SUPFAM" id="SSF53649">
    <property type="entry name" value="Alkaline phosphatase-like"/>
    <property type="match status" value="1"/>
</dbReference>